<gene>
    <name evidence="2" type="ORF">MCOO_23630</name>
</gene>
<evidence type="ECO:0000313" key="3">
    <source>
        <dbReference type="Proteomes" id="UP000465866"/>
    </source>
</evidence>
<dbReference type="KEGG" id="mcoo:MCOO_23630"/>
<accession>A0A7I7KXY6</accession>
<evidence type="ECO:0000256" key="1">
    <source>
        <dbReference type="SAM" id="MobiDB-lite"/>
    </source>
</evidence>
<proteinExistence type="predicted"/>
<evidence type="ECO:0000313" key="2">
    <source>
        <dbReference type="EMBL" id="BBX46348.1"/>
    </source>
</evidence>
<reference evidence="2 3" key="1">
    <citation type="journal article" date="2019" name="Emerg. Microbes Infect.">
        <title>Comprehensive subspecies identification of 175 nontuberculous mycobacteria species based on 7547 genomic profiles.</title>
        <authorList>
            <person name="Matsumoto Y."/>
            <person name="Kinjo T."/>
            <person name="Motooka D."/>
            <person name="Nabeya D."/>
            <person name="Jung N."/>
            <person name="Uechi K."/>
            <person name="Horii T."/>
            <person name="Iida T."/>
            <person name="Fujita J."/>
            <person name="Nakamura S."/>
        </authorList>
    </citation>
    <scope>NUCLEOTIDE SEQUENCE [LARGE SCALE GENOMIC DNA]</scope>
    <source>
        <strain evidence="2 3">JCM 12404</strain>
    </source>
</reference>
<name>A0A7I7KXY6_9MYCO</name>
<dbReference type="AlphaFoldDB" id="A0A7I7KXY6"/>
<dbReference type="EMBL" id="AP022569">
    <property type="protein sequence ID" value="BBX46348.1"/>
    <property type="molecule type" value="Genomic_DNA"/>
</dbReference>
<organism evidence="2 3">
    <name type="scientific">Mycobacterium cookii</name>
    <dbReference type="NCBI Taxonomy" id="1775"/>
    <lineage>
        <taxon>Bacteria</taxon>
        <taxon>Bacillati</taxon>
        <taxon>Actinomycetota</taxon>
        <taxon>Actinomycetes</taxon>
        <taxon>Mycobacteriales</taxon>
        <taxon>Mycobacteriaceae</taxon>
        <taxon>Mycobacterium</taxon>
    </lineage>
</organism>
<protein>
    <submittedName>
        <fullName evidence="2">Uncharacterized protein</fullName>
    </submittedName>
</protein>
<dbReference type="Proteomes" id="UP000465866">
    <property type="component" value="Chromosome"/>
</dbReference>
<keyword evidence="3" id="KW-1185">Reference proteome</keyword>
<feature type="region of interest" description="Disordered" evidence="1">
    <location>
        <begin position="107"/>
        <end position="138"/>
    </location>
</feature>
<sequence length="138" mass="15454">MDLRGTDLRYVLTLHLALHGPATVVELIDALDYHGFCLRGRPSKAVSDALRWEIEHGRVHRLGRGRYGPAYIPRSTEYRIHQRVLALRTAVVAERRAKRCRPPQWYPPAEASNVDRGGARCGSSYRAPASPGPCWPTG</sequence>